<protein>
    <submittedName>
        <fullName evidence="1">Uncharacterized protein</fullName>
    </submittedName>
</protein>
<reference evidence="2" key="1">
    <citation type="journal article" date="2019" name="Int. J. Syst. Evol. Microbiol.">
        <title>The Global Catalogue of Microorganisms (GCM) 10K type strain sequencing project: providing services to taxonomists for standard genome sequencing and annotation.</title>
        <authorList>
            <consortium name="The Broad Institute Genomics Platform"/>
            <consortium name="The Broad Institute Genome Sequencing Center for Infectious Disease"/>
            <person name="Wu L."/>
            <person name="Ma J."/>
        </authorList>
    </citation>
    <scope>NUCLEOTIDE SEQUENCE [LARGE SCALE GENOMIC DNA]</scope>
    <source>
        <strain evidence="2">CGMCC 1.8985</strain>
    </source>
</reference>
<dbReference type="EMBL" id="BMME01000001">
    <property type="protein sequence ID" value="GGK10840.1"/>
    <property type="molecule type" value="Genomic_DNA"/>
</dbReference>
<comment type="caution">
    <text evidence="1">The sequence shown here is derived from an EMBL/GenBank/DDBJ whole genome shotgun (WGS) entry which is preliminary data.</text>
</comment>
<sequence>MVHLRTPGNRFDEECLLLSLRLVVTWRAPSRPGGLRGSCPPASAWRGIRTLIARDQAMETWLREQVVPAAQALKADPGRAVSANLAREQLATTTPMKAAKPECRAPCLAPER</sequence>
<dbReference type="Proteomes" id="UP000599009">
    <property type="component" value="Unassembled WGS sequence"/>
</dbReference>
<accession>A0ABQ2EGF2</accession>
<name>A0ABQ2EGF2_9GAMM</name>
<evidence type="ECO:0000313" key="1">
    <source>
        <dbReference type="EMBL" id="GGK10840.1"/>
    </source>
</evidence>
<gene>
    <name evidence="1" type="ORF">GCM10011394_20370</name>
</gene>
<organism evidence="1 2">
    <name type="scientific">Luteimonas terricola</name>
    <dbReference type="NCBI Taxonomy" id="645597"/>
    <lineage>
        <taxon>Bacteria</taxon>
        <taxon>Pseudomonadati</taxon>
        <taxon>Pseudomonadota</taxon>
        <taxon>Gammaproteobacteria</taxon>
        <taxon>Lysobacterales</taxon>
        <taxon>Lysobacteraceae</taxon>
        <taxon>Luteimonas</taxon>
    </lineage>
</organism>
<evidence type="ECO:0000313" key="2">
    <source>
        <dbReference type="Proteomes" id="UP000599009"/>
    </source>
</evidence>
<proteinExistence type="predicted"/>
<keyword evidence="2" id="KW-1185">Reference proteome</keyword>